<comment type="caution">
    <text evidence="3">The sequence shown here is derived from an EMBL/GenBank/DDBJ whole genome shotgun (WGS) entry which is preliminary data.</text>
</comment>
<evidence type="ECO:0000259" key="2">
    <source>
        <dbReference type="Pfam" id="PF01425"/>
    </source>
</evidence>
<keyword evidence="3" id="KW-0378">Hydrolase</keyword>
<dbReference type="GO" id="GO:0004040">
    <property type="term" value="F:amidase activity"/>
    <property type="evidence" value="ECO:0007669"/>
    <property type="project" value="UniProtKB-EC"/>
</dbReference>
<gene>
    <name evidence="3" type="ORF">F0U47_05625</name>
</gene>
<dbReference type="InterPro" id="IPR036928">
    <property type="entry name" value="AS_sf"/>
</dbReference>
<dbReference type="InterPro" id="IPR023631">
    <property type="entry name" value="Amidase_dom"/>
</dbReference>
<proteinExistence type="inferred from homology"/>
<dbReference type="Gene3D" id="3.90.1300.10">
    <property type="entry name" value="Amidase signature (AS) domain"/>
    <property type="match status" value="1"/>
</dbReference>
<evidence type="ECO:0000256" key="1">
    <source>
        <dbReference type="ARBA" id="ARBA00009199"/>
    </source>
</evidence>
<evidence type="ECO:0000313" key="3">
    <source>
        <dbReference type="EMBL" id="KAA1428402.1"/>
    </source>
</evidence>
<dbReference type="Pfam" id="PF01425">
    <property type="entry name" value="Amidase"/>
    <property type="match status" value="1"/>
</dbReference>
<reference evidence="3 4" key="1">
    <citation type="submission" date="2019-09" db="EMBL/GenBank/DDBJ databases">
        <title>Nocardioides panacisoli sp. nov., isolated from the soil of a ginseng field.</title>
        <authorList>
            <person name="Cho C."/>
        </authorList>
    </citation>
    <scope>NUCLEOTIDE SEQUENCE [LARGE SCALE GENOMIC DNA]</scope>
    <source>
        <strain evidence="3 4">BN140041</strain>
    </source>
</reference>
<dbReference type="EMBL" id="VUJW01000002">
    <property type="protein sequence ID" value="KAA1428402.1"/>
    <property type="molecule type" value="Genomic_DNA"/>
</dbReference>
<dbReference type="EC" id="3.5.1.4" evidence="3"/>
<dbReference type="NCBIfam" id="NF005899">
    <property type="entry name" value="PRK07869.1"/>
    <property type="match status" value="1"/>
</dbReference>
<evidence type="ECO:0000313" key="4">
    <source>
        <dbReference type="Proteomes" id="UP000324351"/>
    </source>
</evidence>
<dbReference type="Proteomes" id="UP000324351">
    <property type="component" value="Unassembled WGS sequence"/>
</dbReference>
<organism evidence="3 4">
    <name type="scientific">Nocardioides antri</name>
    <dbReference type="NCBI Taxonomy" id="2607659"/>
    <lineage>
        <taxon>Bacteria</taxon>
        <taxon>Bacillati</taxon>
        <taxon>Actinomycetota</taxon>
        <taxon>Actinomycetes</taxon>
        <taxon>Propionibacteriales</taxon>
        <taxon>Nocardioidaceae</taxon>
        <taxon>Nocardioides</taxon>
    </lineage>
</organism>
<dbReference type="PANTHER" id="PTHR11895:SF7">
    <property type="entry name" value="GLUTAMYL-TRNA(GLN) AMIDOTRANSFERASE SUBUNIT A, MITOCHONDRIAL"/>
    <property type="match status" value="1"/>
</dbReference>
<dbReference type="SUPFAM" id="SSF75304">
    <property type="entry name" value="Amidase signature (AS) enzymes"/>
    <property type="match status" value="1"/>
</dbReference>
<dbReference type="PANTHER" id="PTHR11895">
    <property type="entry name" value="TRANSAMIDASE"/>
    <property type="match status" value="1"/>
</dbReference>
<name>A0A5B1M620_9ACTN</name>
<dbReference type="InterPro" id="IPR000120">
    <property type="entry name" value="Amidase"/>
</dbReference>
<reference evidence="3 4" key="2">
    <citation type="submission" date="2019-09" db="EMBL/GenBank/DDBJ databases">
        <authorList>
            <person name="Jin C."/>
        </authorList>
    </citation>
    <scope>NUCLEOTIDE SEQUENCE [LARGE SCALE GENOMIC DNA]</scope>
    <source>
        <strain evidence="3 4">BN140041</strain>
    </source>
</reference>
<protein>
    <submittedName>
        <fullName evidence="3">Amidase</fullName>
        <ecNumber evidence="3">3.5.1.4</ecNumber>
    </submittedName>
</protein>
<dbReference type="AlphaFoldDB" id="A0A5B1M620"/>
<feature type="domain" description="Amidase" evidence="2">
    <location>
        <begin position="33"/>
        <end position="446"/>
    </location>
</feature>
<accession>A0A5B1M620</accession>
<comment type="similarity">
    <text evidence="1">Belongs to the amidase family.</text>
</comment>
<dbReference type="RefSeq" id="WP_149749339.1">
    <property type="nucleotide sequence ID" value="NZ_VUJW01000002.1"/>
</dbReference>
<sequence>MSRVHAFSDDALGDLDAVGISEHLHAGKVSISEVVDAAIARTERVADELGAVAHRDFDRARRESRSPRGGFFAGVPTFVKDNVDVAGMPTMNGTDAWSPYAAKKDGEFARMYLATGLIPLGKTRLSEYGFSASCEHPRLGPVRTPWNTEHTAGASSAGSAALVAAGAVPIAHANDGGGSIRIPASVNGLVGLKPSRGRLAQDAAMRQMPIRIVSDGVVTRSVRDTAAFFREAERIYRPLALPPIGDLTRPGRKRLRIALNTTGLLRGADAEVTALTEQTARLLEDLGHTVIEVDAPAPKSFGDDFLLYWAFLALALLSGGRRLHGRSWTRANHDALTVGLARHARRNLHRMPGAITRLKRSTRDAALFYDKYDVSLTPTLATPTPKIGHLDPTQDYDTLVDRLLDWVAFTPLQNVTGTPAVSLPLATTATGLPQGMMLGSGFGHEAVLIELAYELEEARPWARIQD</sequence>
<keyword evidence="4" id="KW-1185">Reference proteome</keyword>